<evidence type="ECO:0000256" key="1">
    <source>
        <dbReference type="SAM" id="MobiDB-lite"/>
    </source>
</evidence>
<dbReference type="Gramene" id="KMS95151">
    <property type="protein sequence ID" value="KMS95151"/>
    <property type="gene ID" value="BVRB_011890"/>
</dbReference>
<organism evidence="2 3">
    <name type="scientific">Beta vulgaris subsp. vulgaris</name>
    <name type="common">Beet</name>
    <dbReference type="NCBI Taxonomy" id="3555"/>
    <lineage>
        <taxon>Eukaryota</taxon>
        <taxon>Viridiplantae</taxon>
        <taxon>Streptophyta</taxon>
        <taxon>Embryophyta</taxon>
        <taxon>Tracheophyta</taxon>
        <taxon>Spermatophyta</taxon>
        <taxon>Magnoliopsida</taxon>
        <taxon>eudicotyledons</taxon>
        <taxon>Gunneridae</taxon>
        <taxon>Pentapetalae</taxon>
        <taxon>Caryophyllales</taxon>
        <taxon>Chenopodiaceae</taxon>
        <taxon>Betoideae</taxon>
        <taxon>Beta</taxon>
    </lineage>
</organism>
<evidence type="ECO:0000313" key="3">
    <source>
        <dbReference type="Proteomes" id="UP000035740"/>
    </source>
</evidence>
<dbReference type="AlphaFoldDB" id="A0A0J8B2D4"/>
<evidence type="ECO:0000313" key="2">
    <source>
        <dbReference type="EMBL" id="KMS95151.1"/>
    </source>
</evidence>
<dbReference type="OrthoDB" id="1738484at2759"/>
<gene>
    <name evidence="2" type="ORF">BVRB_011890</name>
</gene>
<sequence>MIRFSELLAMSLAANRPRRRDPNTSSDIQSVGATGGVYKG</sequence>
<keyword evidence="3" id="KW-1185">Reference proteome</keyword>
<accession>A0A0J8B2D4</accession>
<feature type="region of interest" description="Disordered" evidence="1">
    <location>
        <begin position="15"/>
        <end position="40"/>
    </location>
</feature>
<feature type="compositionally biased region" description="Polar residues" evidence="1">
    <location>
        <begin position="23"/>
        <end position="32"/>
    </location>
</feature>
<dbReference type="EMBL" id="KQ090532">
    <property type="protein sequence ID" value="KMS95151.1"/>
    <property type="molecule type" value="Genomic_DNA"/>
</dbReference>
<dbReference type="Proteomes" id="UP000035740">
    <property type="component" value="Unassembled WGS sequence"/>
</dbReference>
<proteinExistence type="predicted"/>
<name>A0A0J8B2D4_BETVV</name>
<protein>
    <submittedName>
        <fullName evidence="2">Uncharacterized protein</fullName>
    </submittedName>
</protein>
<reference evidence="2 3" key="1">
    <citation type="journal article" date="2014" name="Nature">
        <title>The genome of the recently domesticated crop plant sugar beet (Beta vulgaris).</title>
        <authorList>
            <person name="Dohm J.C."/>
            <person name="Minoche A.E."/>
            <person name="Holtgrawe D."/>
            <person name="Capella-Gutierrez S."/>
            <person name="Zakrzewski F."/>
            <person name="Tafer H."/>
            <person name="Rupp O."/>
            <person name="Sorensen T.R."/>
            <person name="Stracke R."/>
            <person name="Reinhardt R."/>
            <person name="Goesmann A."/>
            <person name="Kraft T."/>
            <person name="Schulz B."/>
            <person name="Stadler P.F."/>
            <person name="Schmidt T."/>
            <person name="Gabaldon T."/>
            <person name="Lehrach H."/>
            <person name="Weisshaar B."/>
            <person name="Himmelbauer H."/>
        </authorList>
    </citation>
    <scope>NUCLEOTIDE SEQUENCE [LARGE SCALE GENOMIC DNA]</scope>
    <source>
        <tissue evidence="2">Taproot</tissue>
    </source>
</reference>